<feature type="coiled-coil region" evidence="1">
    <location>
        <begin position="116"/>
        <end position="143"/>
    </location>
</feature>
<name>A0A6J5N423_9CAUD</name>
<reference evidence="2" key="1">
    <citation type="submission" date="2020-04" db="EMBL/GenBank/DDBJ databases">
        <authorList>
            <person name="Chiriac C."/>
            <person name="Salcher M."/>
            <person name="Ghai R."/>
            <person name="Kavagutti S V."/>
        </authorList>
    </citation>
    <scope>NUCLEOTIDE SEQUENCE</scope>
</reference>
<gene>
    <name evidence="2" type="ORF">UFOVP595_42</name>
</gene>
<evidence type="ECO:0000313" key="2">
    <source>
        <dbReference type="EMBL" id="CAB4152036.1"/>
    </source>
</evidence>
<accession>A0A6J5N423</accession>
<evidence type="ECO:0000256" key="1">
    <source>
        <dbReference type="SAM" id="Coils"/>
    </source>
</evidence>
<organism evidence="2">
    <name type="scientific">uncultured Caudovirales phage</name>
    <dbReference type="NCBI Taxonomy" id="2100421"/>
    <lineage>
        <taxon>Viruses</taxon>
        <taxon>Duplodnaviria</taxon>
        <taxon>Heunggongvirae</taxon>
        <taxon>Uroviricota</taxon>
        <taxon>Caudoviricetes</taxon>
        <taxon>Peduoviridae</taxon>
        <taxon>Maltschvirus</taxon>
        <taxon>Maltschvirus maltsch</taxon>
    </lineage>
</organism>
<proteinExistence type="predicted"/>
<dbReference type="EMBL" id="LR796568">
    <property type="protein sequence ID" value="CAB4152036.1"/>
    <property type="molecule type" value="Genomic_DNA"/>
</dbReference>
<sequence>MSYAIEQNNLSPINYSAVRQLIESQPISLALIGKTEGNDLVNALLIRLVEGLCSSYNVAKNMDINQIQECANLLYQNYYHYSVNHFTTAFNRFKMNKYPDIKIYDRFDLSIVFAIVEKFDLELKEMRTKIEQEKLQAQQKEWSDNSVPMPDNVRIELDKLKQKFTKKSFVSNAPEPKEWSQTKQWFEDFNMIWKESGETRAGIKYIRINGLVMDRQGYLVHRLIESE</sequence>
<keyword evidence="1" id="KW-0175">Coiled coil</keyword>
<protein>
    <submittedName>
        <fullName evidence="2">Uncharacterized protein</fullName>
    </submittedName>
</protein>